<protein>
    <submittedName>
        <fullName evidence="1">Uncharacterized protein</fullName>
    </submittedName>
</protein>
<name>A0A0E9P9G1_ANGAN</name>
<reference evidence="1" key="1">
    <citation type="submission" date="2014-11" db="EMBL/GenBank/DDBJ databases">
        <authorList>
            <person name="Amaro Gonzalez C."/>
        </authorList>
    </citation>
    <scope>NUCLEOTIDE SEQUENCE</scope>
</reference>
<dbReference type="AlphaFoldDB" id="A0A0E9P9G1"/>
<accession>A0A0E9P9G1</accession>
<proteinExistence type="predicted"/>
<sequence>MEYVCVCVCVHVCVCVCEMFCVFLGRSLCYQSYS</sequence>
<reference evidence="1" key="2">
    <citation type="journal article" date="2015" name="Fish Shellfish Immunol.">
        <title>Early steps in the European eel (Anguilla anguilla)-Vibrio vulnificus interaction in the gills: Role of the RtxA13 toxin.</title>
        <authorList>
            <person name="Callol A."/>
            <person name="Pajuelo D."/>
            <person name="Ebbesson L."/>
            <person name="Teles M."/>
            <person name="MacKenzie S."/>
            <person name="Amaro C."/>
        </authorList>
    </citation>
    <scope>NUCLEOTIDE SEQUENCE</scope>
</reference>
<dbReference type="EMBL" id="GBXM01107428">
    <property type="protein sequence ID" value="JAH01149.1"/>
    <property type="molecule type" value="Transcribed_RNA"/>
</dbReference>
<organism evidence="1">
    <name type="scientific">Anguilla anguilla</name>
    <name type="common">European freshwater eel</name>
    <name type="synonym">Muraena anguilla</name>
    <dbReference type="NCBI Taxonomy" id="7936"/>
    <lineage>
        <taxon>Eukaryota</taxon>
        <taxon>Metazoa</taxon>
        <taxon>Chordata</taxon>
        <taxon>Craniata</taxon>
        <taxon>Vertebrata</taxon>
        <taxon>Euteleostomi</taxon>
        <taxon>Actinopterygii</taxon>
        <taxon>Neopterygii</taxon>
        <taxon>Teleostei</taxon>
        <taxon>Anguilliformes</taxon>
        <taxon>Anguillidae</taxon>
        <taxon>Anguilla</taxon>
    </lineage>
</organism>
<evidence type="ECO:0000313" key="1">
    <source>
        <dbReference type="EMBL" id="JAH01149.1"/>
    </source>
</evidence>